<evidence type="ECO:0000256" key="11">
    <source>
        <dbReference type="ARBA" id="ARBA00022723"/>
    </source>
</evidence>
<evidence type="ECO:0000256" key="15">
    <source>
        <dbReference type="ARBA" id="ARBA00023002"/>
    </source>
</evidence>
<keyword evidence="10 25" id="KW-0812">Transmembrane</keyword>
<comment type="catalytic activity">
    <reaction evidence="23">
        <text>dopamine + 2 L-ascorbate + O2 = (R)-noradrenaline + 2 monodehydro-L-ascorbate radical + H2O</text>
        <dbReference type="Rhea" id="RHEA:19117"/>
        <dbReference type="ChEBI" id="CHEBI:15377"/>
        <dbReference type="ChEBI" id="CHEBI:15379"/>
        <dbReference type="ChEBI" id="CHEBI:38290"/>
        <dbReference type="ChEBI" id="CHEBI:59513"/>
        <dbReference type="ChEBI" id="CHEBI:59905"/>
        <dbReference type="ChEBI" id="CHEBI:72587"/>
        <dbReference type="EC" id="1.14.17.1"/>
    </reaction>
    <physiologicalReaction direction="left-to-right" evidence="23">
        <dbReference type="Rhea" id="RHEA:19118"/>
    </physiologicalReaction>
</comment>
<comment type="subcellular location">
    <subcellularLocation>
        <location evidence="3">Cytoplasmic vesicle</location>
        <location evidence="3">Secretory vesicle</location>
        <location evidence="3">Chromaffin granule lumen</location>
    </subcellularLocation>
    <subcellularLocation>
        <location evidence="2">Cytoplasmic vesicle</location>
        <location evidence="2">Secretory vesicle</location>
        <location evidence="2">Chromaffin granule membrane</location>
        <topology evidence="2">Single-pass type II membrane protein</topology>
    </subcellularLocation>
</comment>
<dbReference type="FunFam" id="2.60.120.310:FF:000003">
    <property type="entry name" value="Dopamine beta-hydroxylase"/>
    <property type="match status" value="1"/>
</dbReference>
<dbReference type="Gene3D" id="2.60.120.310">
    <property type="entry name" value="Copper type II, ascorbate-dependent monooxygenase, N-terminal domain"/>
    <property type="match status" value="1"/>
</dbReference>
<evidence type="ECO:0000256" key="24">
    <source>
        <dbReference type="SAM" id="MobiDB-lite"/>
    </source>
</evidence>
<dbReference type="Gene3D" id="2.60.120.230">
    <property type="match status" value="1"/>
</dbReference>
<evidence type="ECO:0000313" key="28">
    <source>
        <dbReference type="Proteomes" id="UP000694522"/>
    </source>
</evidence>
<dbReference type="GO" id="GO:0004500">
    <property type="term" value="F:dopamine beta-monooxygenase activity"/>
    <property type="evidence" value="ECO:0007669"/>
    <property type="project" value="UniProtKB-EC"/>
</dbReference>
<evidence type="ECO:0000256" key="12">
    <source>
        <dbReference type="ARBA" id="ARBA00022896"/>
    </source>
</evidence>
<sequence>MQTSGSKPCSCPSFKLREVASMYFTMIAVFLVILVVALQGSAPRGSDFPYKVPLDPQGLLELSWNVSYPKQAVHFQLLIRNLQFGLLFGMSDRGKFENADLAVLWSDGRNSYFGDAWSDAQGQLHMDSQQDYQLLGKWKAPEGLYLLFRRAFSTCDPKDYLIEDGTVHLIYGILDKPVHSLQDINISAIHRGLQRVQLLKPNITIPKLPSDMKTMEITAPDIVIPSQETTYWCYMTELPHGFPKHHIVMYEPVITAGNEVLVHHMEVFQCAAKFDSFPHYNGPCDSKMKPERLNYCRHVLAAWAMGAQAFYYPEEAGIAFGGPGFSRYLRLEVHYHNPLIFKGRRDSSGIRLYYTATLRRHDAGIMELGLVYTPVMAIPPGEDAFVLTGYCTDKCTQLALPAAGIRIFASQLHTHLAGRKVVTVLSRDGRERQVVNSDDHYSPHFQDIRMLKEVVPVFPGDELITTCTYNTEDRSRATVGGFGTLEEMCVNYVHYYPQTQLELCKSAVDPGYLHRYFNLVNRFNDEEVCMCPQVSVPQQFYSVPWNTFNRDVLKSLYSFAPISMHCNKSSAVRFPVCTVQLSKAQDKADPSGLRAGSWSCWGNAGGSRTLSPALVLRTTWPEPPWLCPAGFVRSELHLPEAVWRLLSISAGLAPEPRRSARWVLGFWQSTSGPSRESTLLSASVQPPNAVTRQNVKDKGL</sequence>
<dbReference type="AlphaFoldDB" id="A0A8B9FYF8"/>
<dbReference type="Pfam" id="PF01082">
    <property type="entry name" value="Cu2_monooxygen"/>
    <property type="match status" value="1"/>
</dbReference>
<organism evidence="27 28">
    <name type="scientific">Amazona collaria</name>
    <name type="common">yellow-billed parrot</name>
    <dbReference type="NCBI Taxonomy" id="241587"/>
    <lineage>
        <taxon>Eukaryota</taxon>
        <taxon>Metazoa</taxon>
        <taxon>Chordata</taxon>
        <taxon>Craniata</taxon>
        <taxon>Vertebrata</taxon>
        <taxon>Euteleostomi</taxon>
        <taxon>Archelosauria</taxon>
        <taxon>Archosauria</taxon>
        <taxon>Dinosauria</taxon>
        <taxon>Saurischia</taxon>
        <taxon>Theropoda</taxon>
        <taxon>Coelurosauria</taxon>
        <taxon>Aves</taxon>
        <taxon>Neognathae</taxon>
        <taxon>Neoaves</taxon>
        <taxon>Telluraves</taxon>
        <taxon>Australaves</taxon>
        <taxon>Psittaciformes</taxon>
        <taxon>Psittacidae</taxon>
        <taxon>Amazona</taxon>
    </lineage>
</organism>
<dbReference type="InterPro" id="IPR028460">
    <property type="entry name" value="Tbh/DBH"/>
</dbReference>
<keyword evidence="14 25" id="KW-1133">Transmembrane helix</keyword>
<evidence type="ECO:0000256" key="5">
    <source>
        <dbReference type="ARBA" id="ARBA00010676"/>
    </source>
</evidence>
<dbReference type="GO" id="GO:0005615">
    <property type="term" value="C:extracellular space"/>
    <property type="evidence" value="ECO:0007669"/>
    <property type="project" value="TreeGrafter"/>
</dbReference>
<comment type="cofactor">
    <cofactor evidence="1">
        <name>Cu(2+)</name>
        <dbReference type="ChEBI" id="CHEBI:29036"/>
    </cofactor>
</comment>
<dbReference type="SMART" id="SM00664">
    <property type="entry name" value="DoH"/>
    <property type="match status" value="1"/>
</dbReference>
<dbReference type="FunFam" id="2.60.120.230:FF:000001">
    <property type="entry name" value="Monooxygenase, DBH-like 1"/>
    <property type="match status" value="1"/>
</dbReference>
<dbReference type="GO" id="GO:0042584">
    <property type="term" value="C:chromaffin granule membrane"/>
    <property type="evidence" value="ECO:0007669"/>
    <property type="project" value="UniProtKB-SubCell"/>
</dbReference>
<evidence type="ECO:0000256" key="9">
    <source>
        <dbReference type="ARBA" id="ARBA00022584"/>
    </source>
</evidence>
<protein>
    <recommendedName>
        <fullName evidence="8">Dopamine beta-hydroxylase</fullName>
        <ecNumber evidence="7">1.14.17.1</ecNumber>
    </recommendedName>
</protein>
<reference evidence="27" key="1">
    <citation type="submission" date="2025-08" db="UniProtKB">
        <authorList>
            <consortium name="Ensembl"/>
        </authorList>
    </citation>
    <scope>IDENTIFICATION</scope>
</reference>
<keyword evidence="13" id="KW-0735">Signal-anchor</keyword>
<dbReference type="PRINTS" id="PR00767">
    <property type="entry name" value="DBMONOXGNASE"/>
</dbReference>
<evidence type="ECO:0000256" key="6">
    <source>
        <dbReference type="ARBA" id="ARBA00011406"/>
    </source>
</evidence>
<dbReference type="PROSITE" id="PS00084">
    <property type="entry name" value="CU2_MONOOXYGENASE_1"/>
    <property type="match status" value="1"/>
</dbReference>
<dbReference type="GO" id="GO:0006589">
    <property type="term" value="P:octopamine biosynthetic process"/>
    <property type="evidence" value="ECO:0007669"/>
    <property type="project" value="TreeGrafter"/>
</dbReference>
<dbReference type="InterPro" id="IPR005018">
    <property type="entry name" value="DOMON_domain"/>
</dbReference>
<evidence type="ECO:0000256" key="25">
    <source>
        <dbReference type="SAM" id="Phobius"/>
    </source>
</evidence>
<keyword evidence="11" id="KW-0479">Metal-binding</keyword>
<keyword evidence="15" id="KW-0560">Oxidoreductase</keyword>
<evidence type="ECO:0000256" key="1">
    <source>
        <dbReference type="ARBA" id="ARBA00001973"/>
    </source>
</evidence>
<keyword evidence="19" id="KW-1015">Disulfide bond</keyword>
<comment type="pathway">
    <text evidence="4">Catecholamine biosynthesis; (R)-noradrenaline biosynthesis; (R)-noradrenaline from dopamine: step 1/1.</text>
</comment>
<dbReference type="InterPro" id="IPR020611">
    <property type="entry name" value="Cu2_ascorb_mOase_CS-1"/>
</dbReference>
<evidence type="ECO:0000256" key="2">
    <source>
        <dbReference type="ARBA" id="ARBA00004351"/>
    </source>
</evidence>
<dbReference type="InterPro" id="IPR014784">
    <property type="entry name" value="Cu2_ascorb_mOase-like_C"/>
</dbReference>
<dbReference type="InterPro" id="IPR008977">
    <property type="entry name" value="PHM/PNGase_F_dom_sf"/>
</dbReference>
<keyword evidence="17" id="KW-0503">Monooxygenase</keyword>
<feature type="transmembrane region" description="Helical" evidence="25">
    <location>
        <begin position="20"/>
        <end position="38"/>
    </location>
</feature>
<evidence type="ECO:0000256" key="7">
    <source>
        <dbReference type="ARBA" id="ARBA00012686"/>
    </source>
</evidence>
<dbReference type="SUPFAM" id="SSF49742">
    <property type="entry name" value="PHM/PNGase F"/>
    <property type="match status" value="2"/>
</dbReference>
<keyword evidence="28" id="KW-1185">Reference proteome</keyword>
<keyword evidence="16" id="KW-0186">Copper</keyword>
<evidence type="ECO:0000256" key="3">
    <source>
        <dbReference type="ARBA" id="ARBA00004553"/>
    </source>
</evidence>
<dbReference type="InterPro" id="IPR036939">
    <property type="entry name" value="Cu2_ascorb_mOase_N_sf"/>
</dbReference>
<dbReference type="Pfam" id="PF03712">
    <property type="entry name" value="Cu2_monoox_C"/>
    <property type="match status" value="1"/>
</dbReference>
<reference evidence="27" key="2">
    <citation type="submission" date="2025-09" db="UniProtKB">
        <authorList>
            <consortium name="Ensembl"/>
        </authorList>
    </citation>
    <scope>IDENTIFICATION</scope>
</reference>
<dbReference type="InterPro" id="IPR045266">
    <property type="entry name" value="DOH_DOMON"/>
</dbReference>
<keyword evidence="20" id="KW-0325">Glycoprotein</keyword>
<dbReference type="GO" id="GO:0005507">
    <property type="term" value="F:copper ion binding"/>
    <property type="evidence" value="ECO:0007669"/>
    <property type="project" value="InterPro"/>
</dbReference>
<evidence type="ECO:0000256" key="14">
    <source>
        <dbReference type="ARBA" id="ARBA00022989"/>
    </source>
</evidence>
<evidence type="ECO:0000313" key="27">
    <source>
        <dbReference type="Ensembl" id="ENSACOP00000015315.1"/>
    </source>
</evidence>
<keyword evidence="9" id="KW-0127">Catecholamine biosynthesis</keyword>
<dbReference type="PROSITE" id="PS50836">
    <property type="entry name" value="DOMON"/>
    <property type="match status" value="1"/>
</dbReference>
<dbReference type="Ensembl" id="ENSACOT00000015861.1">
    <property type="protein sequence ID" value="ENSACOP00000015315.1"/>
    <property type="gene ID" value="ENSACOG00000010663.1"/>
</dbReference>
<dbReference type="Proteomes" id="UP000694522">
    <property type="component" value="Unplaced"/>
</dbReference>
<feature type="compositionally biased region" description="Polar residues" evidence="24">
    <location>
        <begin position="671"/>
        <end position="693"/>
    </location>
</feature>
<dbReference type="GO" id="GO:0031418">
    <property type="term" value="F:L-ascorbic acid binding"/>
    <property type="evidence" value="ECO:0007669"/>
    <property type="project" value="UniProtKB-KW"/>
</dbReference>
<evidence type="ECO:0000256" key="20">
    <source>
        <dbReference type="ARBA" id="ARBA00023180"/>
    </source>
</evidence>
<evidence type="ECO:0000256" key="8">
    <source>
        <dbReference type="ARBA" id="ARBA00020179"/>
    </source>
</evidence>
<evidence type="ECO:0000259" key="26">
    <source>
        <dbReference type="PROSITE" id="PS50836"/>
    </source>
</evidence>
<comment type="function">
    <text evidence="22">Catalyzes the hydroxylation of dopamine to noradrenaline (also known as norepinephrine), and is thus vital for regulation of these neurotransmitters.</text>
</comment>
<comment type="similarity">
    <text evidence="5">Belongs to the copper type II ascorbate-dependent monooxygenase family.</text>
</comment>
<dbReference type="GO" id="GO:0042420">
    <property type="term" value="P:dopamine catabolic process"/>
    <property type="evidence" value="ECO:0007669"/>
    <property type="project" value="TreeGrafter"/>
</dbReference>
<dbReference type="EC" id="1.14.17.1" evidence="7"/>
<dbReference type="GO" id="GO:0042421">
    <property type="term" value="P:norepinephrine biosynthetic process"/>
    <property type="evidence" value="ECO:0007669"/>
    <property type="project" value="UniProtKB-UniPathway"/>
</dbReference>
<dbReference type="Pfam" id="PF03351">
    <property type="entry name" value="DOMON"/>
    <property type="match status" value="1"/>
</dbReference>
<keyword evidence="18 25" id="KW-0472">Membrane</keyword>
<feature type="domain" description="DOMON" evidence="26">
    <location>
        <begin position="58"/>
        <end position="174"/>
    </location>
</feature>
<evidence type="ECO:0000256" key="16">
    <source>
        <dbReference type="ARBA" id="ARBA00023008"/>
    </source>
</evidence>
<evidence type="ECO:0000256" key="4">
    <source>
        <dbReference type="ARBA" id="ARBA00005223"/>
    </source>
</evidence>
<evidence type="ECO:0000256" key="10">
    <source>
        <dbReference type="ARBA" id="ARBA00022692"/>
    </source>
</evidence>
<accession>A0A8B9FYF8</accession>
<proteinExistence type="inferred from homology"/>
<evidence type="ECO:0000256" key="23">
    <source>
        <dbReference type="ARBA" id="ARBA00047952"/>
    </source>
</evidence>
<dbReference type="InterPro" id="IPR000945">
    <property type="entry name" value="DBH-like"/>
</dbReference>
<keyword evidence="12" id="KW-0847">Vitamin C</keyword>
<dbReference type="InterPro" id="IPR000323">
    <property type="entry name" value="Cu2_ascorb_mOase_N"/>
</dbReference>
<name>A0A8B9FYF8_9PSIT</name>
<evidence type="ECO:0000256" key="21">
    <source>
        <dbReference type="ARBA" id="ARBA00023329"/>
    </source>
</evidence>
<evidence type="ECO:0000256" key="13">
    <source>
        <dbReference type="ARBA" id="ARBA00022968"/>
    </source>
</evidence>
<evidence type="ECO:0000256" key="19">
    <source>
        <dbReference type="ARBA" id="ARBA00023157"/>
    </source>
</evidence>
<comment type="subunit">
    <text evidence="6">Homotetramer; composed of two disulfide-linked dimers.</text>
</comment>
<evidence type="ECO:0000256" key="18">
    <source>
        <dbReference type="ARBA" id="ARBA00023136"/>
    </source>
</evidence>
<feature type="region of interest" description="Disordered" evidence="24">
    <location>
        <begin position="671"/>
        <end position="700"/>
    </location>
</feature>
<dbReference type="GO" id="GO:0034466">
    <property type="term" value="C:chromaffin granule lumen"/>
    <property type="evidence" value="ECO:0007669"/>
    <property type="project" value="UniProtKB-SubCell"/>
</dbReference>
<dbReference type="CDD" id="cd09631">
    <property type="entry name" value="DOMON_DOH"/>
    <property type="match status" value="1"/>
</dbReference>
<dbReference type="UniPathway" id="UPA00748">
    <property type="reaction ID" value="UER00735"/>
</dbReference>
<dbReference type="PANTHER" id="PTHR10157">
    <property type="entry name" value="DOPAMINE BETA HYDROXYLASE RELATED"/>
    <property type="match status" value="1"/>
</dbReference>
<dbReference type="InterPro" id="IPR024548">
    <property type="entry name" value="Cu2_monoox_C"/>
</dbReference>
<keyword evidence="21" id="KW-0968">Cytoplasmic vesicle</keyword>
<dbReference type="PANTHER" id="PTHR10157:SF29">
    <property type="entry name" value="DOPAMINE BETA-HYDROXYLASE"/>
    <property type="match status" value="1"/>
</dbReference>
<evidence type="ECO:0000256" key="22">
    <source>
        <dbReference type="ARBA" id="ARBA00037327"/>
    </source>
</evidence>
<evidence type="ECO:0000256" key="17">
    <source>
        <dbReference type="ARBA" id="ARBA00023033"/>
    </source>
</evidence>